<dbReference type="CDD" id="cd07818">
    <property type="entry name" value="SRPBCC_1"/>
    <property type="match status" value="1"/>
</dbReference>
<dbReference type="InterPro" id="IPR019587">
    <property type="entry name" value="Polyketide_cyclase/dehydratase"/>
</dbReference>
<comment type="caution">
    <text evidence="1">The sequence shown here is derived from an EMBL/GenBank/DDBJ whole genome shotgun (WGS) entry which is preliminary data.</text>
</comment>
<dbReference type="Pfam" id="PF10604">
    <property type="entry name" value="Polyketide_cyc2"/>
    <property type="match status" value="1"/>
</dbReference>
<protein>
    <submittedName>
        <fullName evidence="1">Polyketide cyclase</fullName>
    </submittedName>
</protein>
<dbReference type="EMBL" id="SKFH01000002">
    <property type="protein sequence ID" value="TCZ74473.1"/>
    <property type="molecule type" value="Genomic_DNA"/>
</dbReference>
<dbReference type="InterPro" id="IPR023393">
    <property type="entry name" value="START-like_dom_sf"/>
</dbReference>
<gene>
    <name evidence="1" type="ORF">E0486_02275</name>
</gene>
<dbReference type="Proteomes" id="UP000295164">
    <property type="component" value="Unassembled WGS sequence"/>
</dbReference>
<dbReference type="SUPFAM" id="SSF55961">
    <property type="entry name" value="Bet v1-like"/>
    <property type="match status" value="1"/>
</dbReference>
<proteinExistence type="predicted"/>
<organism evidence="1 2">
    <name type="scientific">Flaviaesturariibacter aridisoli</name>
    <dbReference type="NCBI Taxonomy" id="2545761"/>
    <lineage>
        <taxon>Bacteria</taxon>
        <taxon>Pseudomonadati</taxon>
        <taxon>Bacteroidota</taxon>
        <taxon>Chitinophagia</taxon>
        <taxon>Chitinophagales</taxon>
        <taxon>Chitinophagaceae</taxon>
        <taxon>Flaviaestuariibacter</taxon>
    </lineage>
</organism>
<accession>A0A4R4E6F0</accession>
<sequence length="180" mass="20303">MRIIKRILLFVVLLVATALVAAAFISKEFQVERSVLIEKPADSVFAYVKYLKNQNDFSKWAQMDPAMRKEFRGTDAQPGFVSAWESDKDDVGKGEQTIKSIDAAARRIDFTIHFIKPYESNAAATMVAEPKSAGSSEVRWRFQTHMAWPINLMSLFMKGAVGNDLQTGLNNLKTRLEAQR</sequence>
<dbReference type="AlphaFoldDB" id="A0A4R4E6F0"/>
<dbReference type="RefSeq" id="WP_131850519.1">
    <property type="nucleotide sequence ID" value="NZ_SKFH01000002.1"/>
</dbReference>
<evidence type="ECO:0000313" key="2">
    <source>
        <dbReference type="Proteomes" id="UP000295164"/>
    </source>
</evidence>
<reference evidence="1 2" key="1">
    <citation type="submission" date="2019-03" db="EMBL/GenBank/DDBJ databases">
        <authorList>
            <person name="Kim M.K.M."/>
        </authorList>
    </citation>
    <scope>NUCLEOTIDE SEQUENCE [LARGE SCALE GENOMIC DNA]</scope>
    <source>
        <strain evidence="1 2">17J68-15</strain>
    </source>
</reference>
<name>A0A4R4E6F0_9BACT</name>
<dbReference type="OrthoDB" id="9807923at2"/>
<dbReference type="Gene3D" id="3.30.530.20">
    <property type="match status" value="1"/>
</dbReference>
<evidence type="ECO:0000313" key="1">
    <source>
        <dbReference type="EMBL" id="TCZ74473.1"/>
    </source>
</evidence>
<keyword evidence="2" id="KW-1185">Reference proteome</keyword>